<feature type="compositionally biased region" description="Low complexity" evidence="4">
    <location>
        <begin position="1"/>
        <end position="11"/>
    </location>
</feature>
<evidence type="ECO:0000256" key="2">
    <source>
        <dbReference type="ARBA" id="ARBA00022771"/>
    </source>
</evidence>
<keyword evidence="3" id="KW-0862">Zinc</keyword>
<feature type="domain" description="RING-CH-type" evidence="6">
    <location>
        <begin position="61"/>
        <end position="128"/>
    </location>
</feature>
<dbReference type="PANTHER" id="PTHR46214">
    <property type="entry name" value="ZINC FINGER, RING-CH-TYPE"/>
    <property type="match status" value="1"/>
</dbReference>
<dbReference type="InterPro" id="IPR013083">
    <property type="entry name" value="Znf_RING/FYVE/PHD"/>
</dbReference>
<gene>
    <name evidence="7" type="ORF">SAY87_009810</name>
</gene>
<dbReference type="InterPro" id="IPR011016">
    <property type="entry name" value="Znf_RING-CH"/>
</dbReference>
<dbReference type="CDD" id="cd16495">
    <property type="entry name" value="RING_CH-C4HC3_MARCH"/>
    <property type="match status" value="1"/>
</dbReference>
<sequence length="202" mass="22191">MSSLQISSSPSPAFDSAEVDRGDGSIPGKDSASEILQLEGSKASSVPTECIVEVADELDKRPPQEERDCRICHLSLEAPSQDAIGGPIELGCACKNDLAAAHRKCAEIWFRIKGNSTCEICGSVARNVSAAAPDQMMTHALPERWEDEEFGQTAVIAVPVIVQQRRESRRSFWPGHRFLNFLLACMVFAFIISWLLHFNFPS</sequence>
<reference evidence="7 8" key="1">
    <citation type="journal article" date="2023" name="Hortic Res">
        <title>Pangenome of water caltrop reveals structural variations and asymmetric subgenome divergence after allopolyploidization.</title>
        <authorList>
            <person name="Zhang X."/>
            <person name="Chen Y."/>
            <person name="Wang L."/>
            <person name="Yuan Y."/>
            <person name="Fang M."/>
            <person name="Shi L."/>
            <person name="Lu R."/>
            <person name="Comes H.P."/>
            <person name="Ma Y."/>
            <person name="Chen Y."/>
            <person name="Huang G."/>
            <person name="Zhou Y."/>
            <person name="Zheng Z."/>
            <person name="Qiu Y."/>
        </authorList>
    </citation>
    <scope>NUCLEOTIDE SEQUENCE [LARGE SCALE GENOMIC DNA]</scope>
    <source>
        <tissue evidence="7">Roots</tissue>
    </source>
</reference>
<keyword evidence="8" id="KW-1185">Reference proteome</keyword>
<feature type="transmembrane region" description="Helical" evidence="5">
    <location>
        <begin position="178"/>
        <end position="196"/>
    </location>
</feature>
<name>A0AAN7K2B3_9MYRT</name>
<keyword evidence="1" id="KW-0479">Metal-binding</keyword>
<proteinExistence type="predicted"/>
<dbReference type="SMART" id="SM00744">
    <property type="entry name" value="RINGv"/>
    <property type="match status" value="1"/>
</dbReference>
<dbReference type="SUPFAM" id="SSF57850">
    <property type="entry name" value="RING/U-box"/>
    <property type="match status" value="1"/>
</dbReference>
<dbReference type="GO" id="GO:0008270">
    <property type="term" value="F:zinc ion binding"/>
    <property type="evidence" value="ECO:0007669"/>
    <property type="project" value="UniProtKB-KW"/>
</dbReference>
<dbReference type="PANTHER" id="PTHR46214:SF30">
    <property type="entry name" value="OS01G0850200 PROTEIN"/>
    <property type="match status" value="1"/>
</dbReference>
<accession>A0AAN7K2B3</accession>
<evidence type="ECO:0000256" key="5">
    <source>
        <dbReference type="SAM" id="Phobius"/>
    </source>
</evidence>
<keyword evidence="2" id="KW-0863">Zinc-finger</keyword>
<protein>
    <recommendedName>
        <fullName evidence="6">RING-CH-type domain-containing protein</fullName>
    </recommendedName>
</protein>
<organism evidence="7 8">
    <name type="scientific">Trapa incisa</name>
    <dbReference type="NCBI Taxonomy" id="236973"/>
    <lineage>
        <taxon>Eukaryota</taxon>
        <taxon>Viridiplantae</taxon>
        <taxon>Streptophyta</taxon>
        <taxon>Embryophyta</taxon>
        <taxon>Tracheophyta</taxon>
        <taxon>Spermatophyta</taxon>
        <taxon>Magnoliopsida</taxon>
        <taxon>eudicotyledons</taxon>
        <taxon>Gunneridae</taxon>
        <taxon>Pentapetalae</taxon>
        <taxon>rosids</taxon>
        <taxon>malvids</taxon>
        <taxon>Myrtales</taxon>
        <taxon>Lythraceae</taxon>
        <taxon>Trapa</taxon>
    </lineage>
</organism>
<dbReference type="Proteomes" id="UP001345219">
    <property type="component" value="Chromosome 8"/>
</dbReference>
<comment type="caution">
    <text evidence="7">The sequence shown here is derived from an EMBL/GenBank/DDBJ whole genome shotgun (WGS) entry which is preliminary data.</text>
</comment>
<dbReference type="AlphaFoldDB" id="A0AAN7K2B3"/>
<evidence type="ECO:0000256" key="1">
    <source>
        <dbReference type="ARBA" id="ARBA00022723"/>
    </source>
</evidence>
<evidence type="ECO:0000313" key="7">
    <source>
        <dbReference type="EMBL" id="KAK4756053.1"/>
    </source>
</evidence>
<dbReference type="PROSITE" id="PS51292">
    <property type="entry name" value="ZF_RING_CH"/>
    <property type="match status" value="1"/>
</dbReference>
<evidence type="ECO:0000256" key="4">
    <source>
        <dbReference type="SAM" id="MobiDB-lite"/>
    </source>
</evidence>
<evidence type="ECO:0000256" key="3">
    <source>
        <dbReference type="ARBA" id="ARBA00022833"/>
    </source>
</evidence>
<evidence type="ECO:0000259" key="6">
    <source>
        <dbReference type="PROSITE" id="PS51292"/>
    </source>
</evidence>
<dbReference type="Pfam" id="PF12906">
    <property type="entry name" value="RINGv"/>
    <property type="match status" value="1"/>
</dbReference>
<dbReference type="EMBL" id="JAXIOK010000014">
    <property type="protein sequence ID" value="KAK4756053.1"/>
    <property type="molecule type" value="Genomic_DNA"/>
</dbReference>
<dbReference type="Gene3D" id="3.30.40.10">
    <property type="entry name" value="Zinc/RING finger domain, C3HC4 (zinc finger)"/>
    <property type="match status" value="1"/>
</dbReference>
<keyword evidence="5" id="KW-0472">Membrane</keyword>
<feature type="region of interest" description="Disordered" evidence="4">
    <location>
        <begin position="1"/>
        <end position="45"/>
    </location>
</feature>
<keyword evidence="5" id="KW-1133">Transmembrane helix</keyword>
<keyword evidence="5" id="KW-0812">Transmembrane</keyword>
<evidence type="ECO:0000313" key="8">
    <source>
        <dbReference type="Proteomes" id="UP001345219"/>
    </source>
</evidence>